<feature type="transmembrane region" description="Helical" evidence="1">
    <location>
        <begin position="45"/>
        <end position="64"/>
    </location>
</feature>
<evidence type="ECO:0000256" key="1">
    <source>
        <dbReference type="SAM" id="Phobius"/>
    </source>
</evidence>
<reference evidence="3" key="1">
    <citation type="journal article" date="2014" name="Int. J. Syst. Evol. Microbiol.">
        <title>Complete genome sequence of Corynebacterium casei LMG S-19264T (=DSM 44701T), isolated from a smear-ripened cheese.</title>
        <authorList>
            <consortium name="US DOE Joint Genome Institute (JGI-PGF)"/>
            <person name="Walter F."/>
            <person name="Albersmeier A."/>
            <person name="Kalinowski J."/>
            <person name="Ruckert C."/>
        </authorList>
    </citation>
    <scope>NUCLEOTIDE SEQUENCE</scope>
    <source>
        <strain evidence="3">CGMCC 1.15290</strain>
    </source>
</reference>
<dbReference type="EMBL" id="BMIB01000005">
    <property type="protein sequence ID" value="GGH79972.1"/>
    <property type="molecule type" value="Genomic_DNA"/>
</dbReference>
<proteinExistence type="predicted"/>
<name>A0A917MYY1_9BACT</name>
<accession>A0A917MYY1</accession>
<dbReference type="RefSeq" id="WP_188957691.1">
    <property type="nucleotide sequence ID" value="NZ_BMIB01000005.1"/>
</dbReference>
<comment type="caution">
    <text evidence="3">The sequence shown here is derived from an EMBL/GenBank/DDBJ whole genome shotgun (WGS) entry which is preliminary data.</text>
</comment>
<keyword evidence="4" id="KW-1185">Reference proteome</keyword>
<evidence type="ECO:0000313" key="4">
    <source>
        <dbReference type="Proteomes" id="UP000627292"/>
    </source>
</evidence>
<dbReference type="Proteomes" id="UP000627292">
    <property type="component" value="Unassembled WGS sequence"/>
</dbReference>
<organism evidence="3 4">
    <name type="scientific">Filimonas zeae</name>
    <dbReference type="NCBI Taxonomy" id="1737353"/>
    <lineage>
        <taxon>Bacteria</taxon>
        <taxon>Pseudomonadati</taxon>
        <taxon>Bacteroidota</taxon>
        <taxon>Chitinophagia</taxon>
        <taxon>Chitinophagales</taxon>
        <taxon>Chitinophagaceae</taxon>
        <taxon>Filimonas</taxon>
    </lineage>
</organism>
<keyword evidence="1" id="KW-0812">Transmembrane</keyword>
<dbReference type="Pfam" id="PF13568">
    <property type="entry name" value="OMP_b-brl_2"/>
    <property type="match status" value="1"/>
</dbReference>
<dbReference type="AlphaFoldDB" id="A0A917MYY1"/>
<evidence type="ECO:0000313" key="3">
    <source>
        <dbReference type="EMBL" id="GGH79972.1"/>
    </source>
</evidence>
<evidence type="ECO:0000259" key="2">
    <source>
        <dbReference type="Pfam" id="PF13568"/>
    </source>
</evidence>
<keyword evidence="1" id="KW-1133">Transmembrane helix</keyword>
<feature type="domain" description="Outer membrane protein beta-barrel" evidence="2">
    <location>
        <begin position="263"/>
        <end position="428"/>
    </location>
</feature>
<reference evidence="3" key="2">
    <citation type="submission" date="2020-09" db="EMBL/GenBank/DDBJ databases">
        <authorList>
            <person name="Sun Q."/>
            <person name="Zhou Y."/>
        </authorList>
    </citation>
    <scope>NUCLEOTIDE SEQUENCE</scope>
    <source>
        <strain evidence="3">CGMCC 1.15290</strain>
    </source>
</reference>
<sequence length="457" mass="52400">MRDPLNKDEMEQYLENQVNQHRIYPSDHIWRNIQEQLHEPVRWPALPFILLFIIAALVVGTLLVKPEEHFVYRSRLLSTALPLPEQEKKADIPSLEESMATGAITEKTIAYATERLRLYKLDDSVIQVKDSSSNISQPVVTLSANRPHNMLALVTPPEAIPSPQLERVIITGNSYVDSLVKIEVPVAQPEQAMVQTGTPTQQEDYSIPFIYVPEKANRWSFQMYFAPSATYRRLVSGKSSQSPPLTPGNAPLAPGYTDDVNHVVQHSPSRGWELGFSIGYQLNKQFTVKAGLQYNKRQYSIAASSAHSYERVNVALNGHDTLRLFSPYRNLKGYYPVTLHNNYQEISIPLSISWKGWHHNRFSWHVSASFQPTLALSKKVFLVSTDFKNYVDGSSLMRTWNINTSFETYISYRTGEMEWQIGPQFRYQQFSTFKKEYPIREFLLDYGIKIGFTTPIK</sequence>
<dbReference type="InterPro" id="IPR025665">
    <property type="entry name" value="Beta-barrel_OMP_2"/>
</dbReference>
<gene>
    <name evidence="3" type="ORF">GCM10011379_50150</name>
</gene>
<protein>
    <recommendedName>
        <fullName evidence="2">Outer membrane protein beta-barrel domain-containing protein</fullName>
    </recommendedName>
</protein>
<keyword evidence="1" id="KW-0472">Membrane</keyword>